<feature type="compositionally biased region" description="Basic and acidic residues" evidence="1">
    <location>
        <begin position="8"/>
        <end position="24"/>
    </location>
</feature>
<sequence length="89" mass="9928">HHPGPAESLKKTAEHRQRQQRQREGLSCFRSFPRLPPWWRQRSRWARSRSRSRPTVRFKGAATAATAATAEPPTTAAGTCPAARPTTPG</sequence>
<reference evidence="2" key="1">
    <citation type="journal article" date="2015" name="Sci. Rep.">
        <title>Tissue- and time-dependent transcription in Ixodes ricinus salivary glands and midguts when blood feeding on the vertebrate host.</title>
        <authorList>
            <person name="Kotsyfakis M."/>
            <person name="Schwarz A."/>
            <person name="Erhart J."/>
            <person name="Ribeiro J.M."/>
        </authorList>
    </citation>
    <scope>NUCLEOTIDE SEQUENCE</scope>
    <source>
        <tissue evidence="2">Salivary gland and midgut</tissue>
    </source>
</reference>
<feature type="compositionally biased region" description="Low complexity" evidence="1">
    <location>
        <begin position="61"/>
        <end position="89"/>
    </location>
</feature>
<feature type="region of interest" description="Disordered" evidence="1">
    <location>
        <begin position="41"/>
        <end position="89"/>
    </location>
</feature>
<feature type="region of interest" description="Disordered" evidence="1">
    <location>
        <begin position="1"/>
        <end position="28"/>
    </location>
</feature>
<feature type="compositionally biased region" description="Basic residues" evidence="1">
    <location>
        <begin position="41"/>
        <end position="56"/>
    </location>
</feature>
<proteinExistence type="evidence at transcript level"/>
<dbReference type="AlphaFoldDB" id="V5IHQ5"/>
<organism evidence="2">
    <name type="scientific">Ixodes ricinus</name>
    <name type="common">Common tick</name>
    <name type="synonym">Acarus ricinus</name>
    <dbReference type="NCBI Taxonomy" id="34613"/>
    <lineage>
        <taxon>Eukaryota</taxon>
        <taxon>Metazoa</taxon>
        <taxon>Ecdysozoa</taxon>
        <taxon>Arthropoda</taxon>
        <taxon>Chelicerata</taxon>
        <taxon>Arachnida</taxon>
        <taxon>Acari</taxon>
        <taxon>Parasitiformes</taxon>
        <taxon>Ixodida</taxon>
        <taxon>Ixodoidea</taxon>
        <taxon>Ixodidae</taxon>
        <taxon>Ixodinae</taxon>
        <taxon>Ixodes</taxon>
    </lineage>
</organism>
<evidence type="ECO:0000313" key="2">
    <source>
        <dbReference type="EMBL" id="JAB79941.1"/>
    </source>
</evidence>
<accession>V5IHQ5</accession>
<dbReference type="EMBL" id="GANP01004527">
    <property type="protein sequence ID" value="JAB79941.1"/>
    <property type="molecule type" value="mRNA"/>
</dbReference>
<protein>
    <submittedName>
        <fullName evidence="2">Uncharacterized protein</fullName>
    </submittedName>
</protein>
<evidence type="ECO:0000256" key="1">
    <source>
        <dbReference type="SAM" id="MobiDB-lite"/>
    </source>
</evidence>
<name>V5IHQ5_IXORI</name>
<feature type="non-terminal residue" evidence="2">
    <location>
        <position position="1"/>
    </location>
</feature>